<keyword evidence="3 15" id="KW-0645">Protease</keyword>
<proteinExistence type="inferred from homology"/>
<comment type="similarity">
    <text evidence="2">Belongs to the peptidase U48 family.</text>
</comment>
<feature type="transmembrane region" description="Helical" evidence="13">
    <location>
        <begin position="122"/>
        <end position="142"/>
    </location>
</feature>
<reference evidence="15 16" key="1">
    <citation type="journal article" date="2017" name="PLoS Biol.">
        <title>The sea cucumber genome provides insights into morphological evolution and visceral regeneration.</title>
        <authorList>
            <person name="Zhang X."/>
            <person name="Sun L."/>
            <person name="Yuan J."/>
            <person name="Sun Y."/>
            <person name="Gao Y."/>
            <person name="Zhang L."/>
            <person name="Li S."/>
            <person name="Dai H."/>
            <person name="Hamel J.F."/>
            <person name="Liu C."/>
            <person name="Yu Y."/>
            <person name="Liu S."/>
            <person name="Lin W."/>
            <person name="Guo K."/>
            <person name="Jin S."/>
            <person name="Xu P."/>
            <person name="Storey K.B."/>
            <person name="Huan P."/>
            <person name="Zhang T."/>
            <person name="Zhou Y."/>
            <person name="Zhang J."/>
            <person name="Lin C."/>
            <person name="Li X."/>
            <person name="Xing L."/>
            <person name="Huo D."/>
            <person name="Sun M."/>
            <person name="Wang L."/>
            <person name="Mercier A."/>
            <person name="Li F."/>
            <person name="Yang H."/>
            <person name="Xiang J."/>
        </authorList>
    </citation>
    <scope>NUCLEOTIDE SEQUENCE [LARGE SCALE GENOMIC DNA]</scope>
    <source>
        <strain evidence="15">Shaxun</strain>
        <tissue evidence="15">Muscle</tissue>
    </source>
</reference>
<feature type="transmembrane region" description="Helical" evidence="13">
    <location>
        <begin position="6"/>
        <end position="28"/>
    </location>
</feature>
<evidence type="ECO:0000256" key="6">
    <source>
        <dbReference type="ARBA" id="ARBA00022824"/>
    </source>
</evidence>
<dbReference type="EC" id="3.4.26.1" evidence="11"/>
<dbReference type="GO" id="GO:0071586">
    <property type="term" value="P:CAAX-box protein processing"/>
    <property type="evidence" value="ECO:0007669"/>
    <property type="project" value="InterPro"/>
</dbReference>
<evidence type="ECO:0000256" key="11">
    <source>
        <dbReference type="ARBA" id="ARBA00049729"/>
    </source>
</evidence>
<feature type="transmembrane region" description="Helical" evidence="13">
    <location>
        <begin position="49"/>
        <end position="71"/>
    </location>
</feature>
<evidence type="ECO:0000313" key="15">
    <source>
        <dbReference type="EMBL" id="PIK44109.1"/>
    </source>
</evidence>
<dbReference type="EMBL" id="MRZV01000800">
    <property type="protein sequence ID" value="PIK44109.1"/>
    <property type="molecule type" value="Genomic_DNA"/>
</dbReference>
<evidence type="ECO:0000256" key="7">
    <source>
        <dbReference type="ARBA" id="ARBA00022989"/>
    </source>
</evidence>
<feature type="transmembrane region" description="Helical" evidence="13">
    <location>
        <begin position="220"/>
        <end position="240"/>
    </location>
</feature>
<evidence type="ECO:0000256" key="8">
    <source>
        <dbReference type="ARBA" id="ARBA00023136"/>
    </source>
</evidence>
<feature type="transmembrane region" description="Helical" evidence="13">
    <location>
        <begin position="162"/>
        <end position="184"/>
    </location>
</feature>
<name>A0A2G8K827_STIJA</name>
<comment type="catalytic activity">
    <reaction evidence="10">
        <text>Hydrolyzes the peptide bond -P2-(S-farnesyl or geranylgeranyl)C-P1'-P2'-P3'-COOH where P1' and P2' are amino acids with aliphatic sidechains and P3' is any C-terminal residue.</text>
        <dbReference type="EC" id="3.4.26.1"/>
    </reaction>
</comment>
<dbReference type="OrthoDB" id="271604at2759"/>
<protein>
    <recommendedName>
        <fullName evidence="12">CAAX prenyl protease 2</fullName>
        <ecNumber evidence="11">3.4.26.1</ecNumber>
    </recommendedName>
    <alternativeName>
        <fullName evidence="9">Farnesylated proteins-converting enzyme 2</fullName>
    </alternativeName>
</protein>
<evidence type="ECO:0000259" key="14">
    <source>
        <dbReference type="Pfam" id="PF02517"/>
    </source>
</evidence>
<evidence type="ECO:0000256" key="3">
    <source>
        <dbReference type="ARBA" id="ARBA00022670"/>
    </source>
</evidence>
<evidence type="ECO:0000256" key="12">
    <source>
        <dbReference type="ARBA" id="ARBA00049763"/>
    </source>
</evidence>
<gene>
    <name evidence="15" type="ORF">BSL78_19035</name>
</gene>
<comment type="subcellular location">
    <subcellularLocation>
        <location evidence="1">Endoplasmic reticulum membrane</location>
        <topology evidence="1">Multi-pass membrane protein</topology>
    </subcellularLocation>
</comment>
<accession>A0A2G8K827</accession>
<keyword evidence="6" id="KW-0256">Endoplasmic reticulum</keyword>
<evidence type="ECO:0000256" key="5">
    <source>
        <dbReference type="ARBA" id="ARBA00022801"/>
    </source>
</evidence>
<feature type="domain" description="CAAX prenyl protease 2/Lysostaphin resistance protein A-like" evidence="14">
    <location>
        <begin position="96"/>
        <end position="203"/>
    </location>
</feature>
<dbReference type="PANTHER" id="PTHR13046">
    <property type="entry name" value="PROTEASE U48 CAAX PRENYL PROTEASE RCE1"/>
    <property type="match status" value="1"/>
</dbReference>
<dbReference type="Proteomes" id="UP000230750">
    <property type="component" value="Unassembled WGS sequence"/>
</dbReference>
<dbReference type="STRING" id="307972.A0A2G8K827"/>
<evidence type="ECO:0000313" key="16">
    <source>
        <dbReference type="Proteomes" id="UP000230750"/>
    </source>
</evidence>
<dbReference type="Pfam" id="PF02517">
    <property type="entry name" value="Rce1-like"/>
    <property type="match status" value="1"/>
</dbReference>
<feature type="non-terminal residue" evidence="15">
    <location>
        <position position="1"/>
    </location>
</feature>
<dbReference type="GO" id="GO:0005789">
    <property type="term" value="C:endoplasmic reticulum membrane"/>
    <property type="evidence" value="ECO:0007669"/>
    <property type="project" value="UniProtKB-SubCell"/>
</dbReference>
<keyword evidence="7 13" id="KW-1133">Transmembrane helix</keyword>
<dbReference type="PANTHER" id="PTHR13046:SF0">
    <property type="entry name" value="CAAX PRENYL PROTEASE 2"/>
    <property type="match status" value="1"/>
</dbReference>
<dbReference type="AlphaFoldDB" id="A0A2G8K827"/>
<keyword evidence="5" id="KW-0378">Hydrolase</keyword>
<keyword evidence="16" id="KW-1185">Reference proteome</keyword>
<organism evidence="15 16">
    <name type="scientific">Stichopus japonicus</name>
    <name type="common">Sea cucumber</name>
    <dbReference type="NCBI Taxonomy" id="307972"/>
    <lineage>
        <taxon>Eukaryota</taxon>
        <taxon>Metazoa</taxon>
        <taxon>Echinodermata</taxon>
        <taxon>Eleutherozoa</taxon>
        <taxon>Echinozoa</taxon>
        <taxon>Holothuroidea</taxon>
        <taxon>Aspidochirotacea</taxon>
        <taxon>Aspidochirotida</taxon>
        <taxon>Stichopodidae</taxon>
        <taxon>Apostichopus</taxon>
    </lineage>
</organism>
<evidence type="ECO:0000256" key="13">
    <source>
        <dbReference type="SAM" id="Phobius"/>
    </source>
</evidence>
<sequence>DHPVTIKQRIVSVLAVSVMCPFALLFIAEDATESQGYSMWQYLGLRREAIIPAAVLPLLVTMILFLGPLYMTYLDYWNESDTVCQGKKFRVTPSTVHILWLRNYIVAPFTEEFVFRACMLPLLTPCLGTTSSIFICPLFFGVAHIHHVSEKLRFRKRGDESIWLPAIFQFFYTSIFGAYSAFLFIRTGHLIGPFLSHAFCNIMGFPELEMIPQYPPNQRAIIWTLLVLGLVMCVALLAPVTNPDYYESLFYVDQQLVKV</sequence>
<evidence type="ECO:0000256" key="9">
    <source>
        <dbReference type="ARBA" id="ARBA00032607"/>
    </source>
</evidence>
<comment type="caution">
    <text evidence="15">The sequence shown here is derived from an EMBL/GenBank/DDBJ whole genome shotgun (WGS) entry which is preliminary data.</text>
</comment>
<dbReference type="InterPro" id="IPR039731">
    <property type="entry name" value="Rce1"/>
</dbReference>
<evidence type="ECO:0000256" key="1">
    <source>
        <dbReference type="ARBA" id="ARBA00004477"/>
    </source>
</evidence>
<evidence type="ECO:0000256" key="10">
    <source>
        <dbReference type="ARBA" id="ARBA00047280"/>
    </source>
</evidence>
<keyword evidence="8 13" id="KW-0472">Membrane</keyword>
<dbReference type="GO" id="GO:0004222">
    <property type="term" value="F:metalloendopeptidase activity"/>
    <property type="evidence" value="ECO:0007669"/>
    <property type="project" value="InterPro"/>
</dbReference>
<evidence type="ECO:0000256" key="2">
    <source>
        <dbReference type="ARBA" id="ARBA00006897"/>
    </source>
</evidence>
<keyword evidence="4 13" id="KW-0812">Transmembrane</keyword>
<evidence type="ECO:0000256" key="4">
    <source>
        <dbReference type="ARBA" id="ARBA00022692"/>
    </source>
</evidence>
<dbReference type="InterPro" id="IPR003675">
    <property type="entry name" value="Rce1/LyrA-like_dom"/>
</dbReference>